<dbReference type="RefSeq" id="WP_121099344.1">
    <property type="nucleotide sequence ID" value="NZ_RBII01000001.1"/>
</dbReference>
<dbReference type="InParanoid" id="A0A420WKK2"/>
<keyword evidence="10" id="KW-1185">Reference proteome</keyword>
<evidence type="ECO:0000256" key="3">
    <source>
        <dbReference type="ARBA" id="ARBA00022723"/>
    </source>
</evidence>
<dbReference type="InterPro" id="IPR036909">
    <property type="entry name" value="Cyt_c-like_dom_sf"/>
</dbReference>
<evidence type="ECO:0000256" key="6">
    <source>
        <dbReference type="PROSITE-ProRule" id="PRU00433"/>
    </source>
</evidence>
<dbReference type="PROSITE" id="PS51257">
    <property type="entry name" value="PROKAR_LIPOPROTEIN"/>
    <property type="match status" value="1"/>
</dbReference>
<dbReference type="SUPFAM" id="SSF46626">
    <property type="entry name" value="Cytochrome c"/>
    <property type="match status" value="1"/>
</dbReference>
<keyword evidence="2 6" id="KW-0349">Heme</keyword>
<keyword evidence="1" id="KW-0813">Transport</keyword>
<keyword evidence="7" id="KW-0732">Signal</keyword>
<evidence type="ECO:0000313" key="10">
    <source>
        <dbReference type="Proteomes" id="UP000282211"/>
    </source>
</evidence>
<dbReference type="OrthoDB" id="9805828at2"/>
<feature type="signal peptide" evidence="7">
    <location>
        <begin position="1"/>
        <end position="19"/>
    </location>
</feature>
<evidence type="ECO:0000313" key="9">
    <source>
        <dbReference type="EMBL" id="RKQ71581.1"/>
    </source>
</evidence>
<proteinExistence type="predicted"/>
<dbReference type="Pfam" id="PF00034">
    <property type="entry name" value="Cytochrom_C"/>
    <property type="match status" value="1"/>
</dbReference>
<dbReference type="GO" id="GO:0020037">
    <property type="term" value="F:heme binding"/>
    <property type="evidence" value="ECO:0007669"/>
    <property type="project" value="InterPro"/>
</dbReference>
<evidence type="ECO:0000259" key="8">
    <source>
        <dbReference type="PROSITE" id="PS51007"/>
    </source>
</evidence>
<keyword evidence="4" id="KW-0249">Electron transport</keyword>
<dbReference type="InterPro" id="IPR009056">
    <property type="entry name" value="Cyt_c-like_dom"/>
</dbReference>
<evidence type="ECO:0000256" key="5">
    <source>
        <dbReference type="ARBA" id="ARBA00023004"/>
    </source>
</evidence>
<dbReference type="PRINTS" id="PR00604">
    <property type="entry name" value="CYTCHRMECIAB"/>
</dbReference>
<sequence>MTKIRAGFILISFPLLLSACGGNDANTNTSPTTKVKQSVELTPLQRGERIYTRCRACHTLEDGQKNKVGPNLFGIMGRKAGTKEGFPYSKVMTASEVVWTDDTLDAFLTRPRDFMPGNRMSFIGLKSEEDRAAVIEFIKLKTGSISSVEDPESP</sequence>
<evidence type="ECO:0000256" key="4">
    <source>
        <dbReference type="ARBA" id="ARBA00022982"/>
    </source>
</evidence>
<dbReference type="PROSITE" id="PS51007">
    <property type="entry name" value="CYTC"/>
    <property type="match status" value="1"/>
</dbReference>
<organism evidence="9 10">
    <name type="scientific">Litorimonas taeanensis</name>
    <dbReference type="NCBI Taxonomy" id="568099"/>
    <lineage>
        <taxon>Bacteria</taxon>
        <taxon>Pseudomonadati</taxon>
        <taxon>Pseudomonadota</taxon>
        <taxon>Alphaproteobacteria</taxon>
        <taxon>Maricaulales</taxon>
        <taxon>Robiginitomaculaceae</taxon>
    </lineage>
</organism>
<comment type="caution">
    <text evidence="9">The sequence shown here is derived from an EMBL/GenBank/DDBJ whole genome shotgun (WGS) entry which is preliminary data.</text>
</comment>
<dbReference type="EMBL" id="RBII01000001">
    <property type="protein sequence ID" value="RKQ71581.1"/>
    <property type="molecule type" value="Genomic_DNA"/>
</dbReference>
<evidence type="ECO:0000256" key="2">
    <source>
        <dbReference type="ARBA" id="ARBA00022617"/>
    </source>
</evidence>
<dbReference type="Proteomes" id="UP000282211">
    <property type="component" value="Unassembled WGS sequence"/>
</dbReference>
<accession>A0A420WKK2</accession>
<evidence type="ECO:0000256" key="1">
    <source>
        <dbReference type="ARBA" id="ARBA00022448"/>
    </source>
</evidence>
<name>A0A420WKK2_9PROT</name>
<keyword evidence="5 6" id="KW-0408">Iron</keyword>
<feature type="domain" description="Cytochrome c" evidence="8">
    <location>
        <begin position="42"/>
        <end position="142"/>
    </location>
</feature>
<evidence type="ECO:0000256" key="7">
    <source>
        <dbReference type="SAM" id="SignalP"/>
    </source>
</evidence>
<dbReference type="AlphaFoldDB" id="A0A420WKK2"/>
<feature type="chain" id="PRO_5019439459" evidence="7">
    <location>
        <begin position="20"/>
        <end position="154"/>
    </location>
</feature>
<reference evidence="9 10" key="1">
    <citation type="submission" date="2018-10" db="EMBL/GenBank/DDBJ databases">
        <title>Genomic Encyclopedia of Type Strains, Phase IV (KMG-IV): sequencing the most valuable type-strain genomes for metagenomic binning, comparative biology and taxonomic classification.</title>
        <authorList>
            <person name="Goeker M."/>
        </authorList>
    </citation>
    <scope>NUCLEOTIDE SEQUENCE [LARGE SCALE GENOMIC DNA]</scope>
    <source>
        <strain evidence="9 10">DSM 22008</strain>
    </source>
</reference>
<dbReference type="InterPro" id="IPR002327">
    <property type="entry name" value="Cyt_c_1A/1B"/>
</dbReference>
<dbReference type="Gene3D" id="1.10.760.10">
    <property type="entry name" value="Cytochrome c-like domain"/>
    <property type="match status" value="1"/>
</dbReference>
<dbReference type="PANTHER" id="PTHR11961">
    <property type="entry name" value="CYTOCHROME C"/>
    <property type="match status" value="1"/>
</dbReference>
<dbReference type="GO" id="GO:0009055">
    <property type="term" value="F:electron transfer activity"/>
    <property type="evidence" value="ECO:0007669"/>
    <property type="project" value="InterPro"/>
</dbReference>
<protein>
    <submittedName>
        <fullName evidence="9">Cytochrome c2</fullName>
    </submittedName>
</protein>
<dbReference type="GO" id="GO:0046872">
    <property type="term" value="F:metal ion binding"/>
    <property type="evidence" value="ECO:0007669"/>
    <property type="project" value="UniProtKB-KW"/>
</dbReference>
<gene>
    <name evidence="9" type="ORF">DES40_0906</name>
</gene>
<keyword evidence="3 6" id="KW-0479">Metal-binding</keyword>